<accession>A0A1Z4KIK0</accession>
<dbReference type="AlphaFoldDB" id="A0A1Z4KIK0"/>
<dbReference type="Pfam" id="PF08852">
    <property type="entry name" value="DUF1822"/>
    <property type="match status" value="1"/>
</dbReference>
<gene>
    <name evidence="1" type="ORF">NIES23_15940</name>
</gene>
<organism evidence="1 2">
    <name type="scientific">Trichormus variabilis NIES-23</name>
    <dbReference type="NCBI Taxonomy" id="1973479"/>
    <lineage>
        <taxon>Bacteria</taxon>
        <taxon>Bacillati</taxon>
        <taxon>Cyanobacteriota</taxon>
        <taxon>Cyanophyceae</taxon>
        <taxon>Nostocales</taxon>
        <taxon>Nostocaceae</taxon>
        <taxon>Trichormus</taxon>
    </lineage>
</organism>
<protein>
    <recommendedName>
        <fullName evidence="3">DUF1822 domain-containing protein</fullName>
    </recommendedName>
</protein>
<dbReference type="EMBL" id="AP018216">
    <property type="protein sequence ID" value="BAY68805.1"/>
    <property type="molecule type" value="Genomic_DNA"/>
</dbReference>
<dbReference type="Proteomes" id="UP000217507">
    <property type="component" value="Chromosome"/>
</dbReference>
<evidence type="ECO:0008006" key="3">
    <source>
        <dbReference type="Google" id="ProtNLM"/>
    </source>
</evidence>
<reference evidence="1 2" key="1">
    <citation type="submission" date="2017-06" db="EMBL/GenBank/DDBJ databases">
        <title>Genome sequencing of cyanobaciteial culture collection at National Institute for Environmental Studies (NIES).</title>
        <authorList>
            <person name="Hirose Y."/>
            <person name="Shimura Y."/>
            <person name="Fujisawa T."/>
            <person name="Nakamura Y."/>
            <person name="Kawachi M."/>
        </authorList>
    </citation>
    <scope>NUCLEOTIDE SEQUENCE [LARGE SCALE GENOMIC DNA]</scope>
    <source>
        <strain evidence="1 2">NIES-23</strain>
    </source>
</reference>
<evidence type="ECO:0000313" key="2">
    <source>
        <dbReference type="Proteomes" id="UP000217507"/>
    </source>
</evidence>
<name>A0A1Z4KIK0_ANAVA</name>
<proteinExistence type="predicted"/>
<sequence length="322" mass="35722">MTNTTNQLDDFAITLPITQAARFAAQEFANRQPNSQKAEQVRLNTLAVSVVNDYLQMMEVPTNLIASDSWNPLMQLCGDVADLEVPSVGRLECRPVQMHEQVCSVPPETWDERVGYVIVQVDETNTEAKLLGFTKKVNQETLPLNQLQPIEALIDRLEQLKTSPVDALVNLSQWFVGQCEAGWQTVETLWNSLEAKPAYGFRSPVSTPDTAFNQAEAVTRRAKLIDLGIKIVDQPVMLIVEIAPEANGQTSVRLQLHSTGNQIHLPAGVKLTVIDTSGAVFLEAQARSADNYLQLQFRGEIQEQFSVQVALDDMSITESFVI</sequence>
<evidence type="ECO:0000313" key="1">
    <source>
        <dbReference type="EMBL" id="BAY68805.1"/>
    </source>
</evidence>
<dbReference type="InterPro" id="IPR014951">
    <property type="entry name" value="DUF1822"/>
</dbReference>